<dbReference type="Proteomes" id="UP000193778">
    <property type="component" value="Unassembled WGS sequence"/>
</dbReference>
<evidence type="ECO:0000313" key="3">
    <source>
        <dbReference type="Proteomes" id="UP000193778"/>
    </source>
</evidence>
<dbReference type="EMBL" id="FWFP01000007">
    <property type="protein sequence ID" value="SLN54926.1"/>
    <property type="molecule type" value="Genomic_DNA"/>
</dbReference>
<dbReference type="Gene3D" id="2.60.120.620">
    <property type="entry name" value="q2cbj1_9rhob like domain"/>
    <property type="match status" value="1"/>
</dbReference>
<keyword evidence="3" id="KW-1185">Reference proteome</keyword>
<dbReference type="SUPFAM" id="SSF51197">
    <property type="entry name" value="Clavaminate synthase-like"/>
    <property type="match status" value="1"/>
</dbReference>
<evidence type="ECO:0000256" key="1">
    <source>
        <dbReference type="SAM" id="MobiDB-lite"/>
    </source>
</evidence>
<feature type="compositionally biased region" description="Polar residues" evidence="1">
    <location>
        <begin position="178"/>
        <end position="188"/>
    </location>
</feature>
<dbReference type="AlphaFoldDB" id="A0A1X6ZLJ6"/>
<organism evidence="2 3">
    <name type="scientific">Ruegeria meonggei</name>
    <dbReference type="NCBI Taxonomy" id="1446476"/>
    <lineage>
        <taxon>Bacteria</taxon>
        <taxon>Pseudomonadati</taxon>
        <taxon>Pseudomonadota</taxon>
        <taxon>Alphaproteobacteria</taxon>
        <taxon>Rhodobacterales</taxon>
        <taxon>Roseobacteraceae</taxon>
        <taxon>Ruegeria</taxon>
    </lineage>
</organism>
<name>A0A1X6ZLJ6_9RHOB</name>
<gene>
    <name evidence="2" type="ORF">RUM8411_02664</name>
</gene>
<dbReference type="PANTHER" id="PTHR20883">
    <property type="entry name" value="PHYTANOYL-COA DIOXYGENASE DOMAIN CONTAINING 1"/>
    <property type="match status" value="1"/>
</dbReference>
<feature type="region of interest" description="Disordered" evidence="1">
    <location>
        <begin position="178"/>
        <end position="197"/>
    </location>
</feature>
<keyword evidence="2" id="KW-0223">Dioxygenase</keyword>
<dbReference type="InterPro" id="IPR008775">
    <property type="entry name" value="Phytyl_CoA_dOase-like"/>
</dbReference>
<keyword evidence="2" id="KW-0560">Oxidoreductase</keyword>
<proteinExistence type="predicted"/>
<sequence>MPMPEIAADTVERSPVQLRPRDLEAFNEDGAVCLRQVIDHDWIEYLQKAVETNLSNPSEYFTRFTRPGDLGGYVMDFWVRSHTPDFDEFLHGSNISQIAADCVGSAQARFVFDSWIAKYPGTLTRTPWHQDWGILGLSFAIWVPLDPTPEGASLEIVRGSHLWHKQFYEEKFQPEFDSAQTDISNPDGSSPEPMPDIDAKRDQYDIMRWTMDPGDCLIFNSLCIHGAYGNPYMQPVRRYISRWAAPDAVLAPSGKLIAERMRKQSGASFPIRQDALMPFEGDDFPLLPKRG</sequence>
<dbReference type="GO" id="GO:0016706">
    <property type="term" value="F:2-oxoglutarate-dependent dioxygenase activity"/>
    <property type="evidence" value="ECO:0007669"/>
    <property type="project" value="UniProtKB-ARBA"/>
</dbReference>
<dbReference type="Pfam" id="PF05721">
    <property type="entry name" value="PhyH"/>
    <property type="match status" value="1"/>
</dbReference>
<reference evidence="3" key="1">
    <citation type="submission" date="2017-03" db="EMBL/GenBank/DDBJ databases">
        <authorList>
            <person name="Rodrigo-Torres L."/>
            <person name="Arahal R.D."/>
            <person name="Lucena T."/>
        </authorList>
    </citation>
    <scope>NUCLEOTIDE SEQUENCE [LARGE SCALE GENOMIC DNA]</scope>
    <source>
        <strain evidence="3">CECT 8411</strain>
    </source>
</reference>
<dbReference type="PANTHER" id="PTHR20883:SF49">
    <property type="entry name" value="PHYTANOYL-COA DIOXYGENASE"/>
    <property type="match status" value="1"/>
</dbReference>
<accession>A0A1X6ZLJ6</accession>
<evidence type="ECO:0000313" key="2">
    <source>
        <dbReference type="EMBL" id="SLN54926.1"/>
    </source>
</evidence>
<dbReference type="GO" id="GO:0005506">
    <property type="term" value="F:iron ion binding"/>
    <property type="evidence" value="ECO:0007669"/>
    <property type="project" value="UniProtKB-ARBA"/>
</dbReference>
<protein>
    <submittedName>
        <fullName evidence="2">Phytanoyl-CoA dioxygenase (PhyH)</fullName>
    </submittedName>
</protein>